<feature type="chain" id="PRO_5039265978" description="Lipoprotein" evidence="8">
    <location>
        <begin position="17"/>
        <end position="267"/>
    </location>
</feature>
<dbReference type="HOGENOM" id="CLU_067080_0_0_9"/>
<dbReference type="EMBL" id="AEVN01000035">
    <property type="protein sequence ID" value="EFY05098.1"/>
    <property type="molecule type" value="Genomic_DNA"/>
</dbReference>
<accession>E8LDI3</accession>
<dbReference type="PROSITE" id="PS51257">
    <property type="entry name" value="PROKAR_LIPOPROTEIN"/>
    <property type="match status" value="1"/>
</dbReference>
<evidence type="ECO:0000256" key="2">
    <source>
        <dbReference type="ARBA" id="ARBA00022729"/>
    </source>
</evidence>
<dbReference type="PIRSF" id="PIRSF002854">
    <property type="entry name" value="MetQ"/>
    <property type="match status" value="1"/>
</dbReference>
<evidence type="ECO:0000256" key="5">
    <source>
        <dbReference type="ARBA" id="ARBA00023288"/>
    </source>
</evidence>
<evidence type="ECO:0000313" key="9">
    <source>
        <dbReference type="EMBL" id="EFY05098.1"/>
    </source>
</evidence>
<keyword evidence="4" id="KW-0564">Palmitate</keyword>
<dbReference type="Gene3D" id="3.40.190.10">
    <property type="entry name" value="Periplasmic binding protein-like II"/>
    <property type="match status" value="2"/>
</dbReference>
<feature type="signal peptide" evidence="8">
    <location>
        <begin position="1"/>
        <end position="16"/>
    </location>
</feature>
<evidence type="ECO:0000256" key="7">
    <source>
        <dbReference type="PIRSR" id="PIRSR002854-1"/>
    </source>
</evidence>
<organism evidence="9 10">
    <name type="scientific">Phascolarctobacterium succinatutens YIT 12067</name>
    <dbReference type="NCBI Taxonomy" id="626939"/>
    <lineage>
        <taxon>Bacteria</taxon>
        <taxon>Bacillati</taxon>
        <taxon>Bacillota</taxon>
        <taxon>Negativicutes</taxon>
        <taxon>Acidaminococcales</taxon>
        <taxon>Acidaminococcaceae</taxon>
        <taxon>Phascolarctobacterium</taxon>
    </lineage>
</organism>
<dbReference type="NCBIfam" id="TIGR00363">
    <property type="entry name" value="MetQ/NlpA family lipoprotein"/>
    <property type="match status" value="1"/>
</dbReference>
<dbReference type="PANTHER" id="PTHR30429">
    <property type="entry name" value="D-METHIONINE-BINDING LIPOPROTEIN METQ"/>
    <property type="match status" value="1"/>
</dbReference>
<comment type="similarity">
    <text evidence="6">Belongs to the nlpA lipoprotein family.</text>
</comment>
<comment type="subcellular location">
    <subcellularLocation>
        <location evidence="1">Membrane</location>
        <topology evidence="1">Lipid-anchor</topology>
    </subcellularLocation>
</comment>
<evidence type="ECO:0000256" key="3">
    <source>
        <dbReference type="ARBA" id="ARBA00023136"/>
    </source>
</evidence>
<dbReference type="eggNOG" id="COG1464">
    <property type="taxonomic scope" value="Bacteria"/>
</dbReference>
<dbReference type="InterPro" id="IPR004872">
    <property type="entry name" value="Lipoprotein_NlpA"/>
</dbReference>
<proteinExistence type="inferred from homology"/>
<protein>
    <recommendedName>
        <fullName evidence="6">Lipoprotein</fullName>
    </recommendedName>
</protein>
<dbReference type="OrthoDB" id="9812878at2"/>
<name>E8LDI3_9FIRM</name>
<keyword evidence="10" id="KW-1185">Reference proteome</keyword>
<evidence type="ECO:0000256" key="4">
    <source>
        <dbReference type="ARBA" id="ARBA00023139"/>
    </source>
</evidence>
<dbReference type="Proteomes" id="UP000004923">
    <property type="component" value="Unassembled WGS sequence"/>
</dbReference>
<feature type="lipid moiety-binding region" description="S-diacylglycerol cysteine" evidence="7">
    <location>
        <position position="20"/>
    </location>
</feature>
<dbReference type="PANTHER" id="PTHR30429:SF1">
    <property type="entry name" value="D-METHIONINE-BINDING LIPOPROTEIN METQ-RELATED"/>
    <property type="match status" value="1"/>
</dbReference>
<keyword evidence="2 8" id="KW-0732">Signal</keyword>
<evidence type="ECO:0000256" key="6">
    <source>
        <dbReference type="PIRNR" id="PIRNR002854"/>
    </source>
</evidence>
<sequence>MLKKLLVIALSVVALAAAGCGGGDKQAQTTIKVGATAGPHAEVVEAAAKEAAKSGLKVQVVEFSDYVTPDKALADGELDLVSYQHKPFLDNFNKTNKTDLVPIGNAILMRMGIYSDKLHDVKDIPDGATIAIPNDPTNGGRGLLLLQRAGLLKLKDGVGMKATPKDVVDNPKHLKFKELEAAQLPRSLADVDAAAITMNYVMSGGLDVKKQNIFLEPKDEPLAVMIIAARNKDKDKEAYKAFVKAYQSEAVKKFIADKYKGTIEPAF</sequence>
<keyword evidence="3" id="KW-0472">Membrane</keyword>
<comment type="caution">
    <text evidence="9">The sequence shown here is derived from an EMBL/GenBank/DDBJ whole genome shotgun (WGS) entry which is preliminary data.</text>
</comment>
<gene>
    <name evidence="9" type="ORF">HMPREF9443_00910</name>
</gene>
<dbReference type="AlphaFoldDB" id="E8LDI3"/>
<evidence type="ECO:0000256" key="8">
    <source>
        <dbReference type="SAM" id="SignalP"/>
    </source>
</evidence>
<dbReference type="SUPFAM" id="SSF53850">
    <property type="entry name" value="Periplasmic binding protein-like II"/>
    <property type="match status" value="1"/>
</dbReference>
<keyword evidence="5 6" id="KW-0449">Lipoprotein</keyword>
<evidence type="ECO:0000313" key="10">
    <source>
        <dbReference type="Proteomes" id="UP000004923"/>
    </source>
</evidence>
<dbReference type="Pfam" id="PF03180">
    <property type="entry name" value="Lipoprotein_9"/>
    <property type="match status" value="1"/>
</dbReference>
<dbReference type="GO" id="GO:0016020">
    <property type="term" value="C:membrane"/>
    <property type="evidence" value="ECO:0007669"/>
    <property type="project" value="UniProtKB-SubCell"/>
</dbReference>
<reference evidence="9 10" key="1">
    <citation type="submission" date="2011-01" db="EMBL/GenBank/DDBJ databases">
        <authorList>
            <person name="Weinstock G."/>
            <person name="Sodergren E."/>
            <person name="Clifton S."/>
            <person name="Fulton L."/>
            <person name="Fulton B."/>
            <person name="Courtney L."/>
            <person name="Fronick C."/>
            <person name="Harrison M."/>
            <person name="Strong C."/>
            <person name="Farmer C."/>
            <person name="Delahaunty K."/>
            <person name="Markovic C."/>
            <person name="Hall O."/>
            <person name="Minx P."/>
            <person name="Tomlinson C."/>
            <person name="Mitreva M."/>
            <person name="Hou S."/>
            <person name="Chen J."/>
            <person name="Wollam A."/>
            <person name="Pepin K.H."/>
            <person name="Johnson M."/>
            <person name="Bhonagiri V."/>
            <person name="Zhang X."/>
            <person name="Suruliraj S."/>
            <person name="Warren W."/>
            <person name="Chinwalla A."/>
            <person name="Mardis E.R."/>
            <person name="Wilson R.K."/>
        </authorList>
    </citation>
    <scope>NUCLEOTIDE SEQUENCE [LARGE SCALE GENOMIC DNA]</scope>
    <source>
        <strain evidence="9 10">YIT 12067</strain>
    </source>
</reference>
<evidence type="ECO:0000256" key="1">
    <source>
        <dbReference type="ARBA" id="ARBA00004635"/>
    </source>
</evidence>
<dbReference type="RefSeq" id="WP_009145290.1">
    <property type="nucleotide sequence ID" value="NZ_GL830877.1"/>
</dbReference>